<sequence length="67" mass="7348">MAVESKFDPKDMVFRHLGPTGLKVSVFSLGGWLTYGGTQKGDVVKECIQKAFDHGMIFRAFHESSAG</sequence>
<evidence type="ECO:0000313" key="1">
    <source>
        <dbReference type="EMBL" id="CAD0090665.1"/>
    </source>
</evidence>
<comment type="caution">
    <text evidence="1">The sequence shown here is derived from an EMBL/GenBank/DDBJ whole genome shotgun (WGS) entry which is preliminary data.</text>
</comment>
<dbReference type="InterPro" id="IPR036812">
    <property type="entry name" value="NAD(P)_OxRdtase_dom_sf"/>
</dbReference>
<proteinExistence type="predicted"/>
<dbReference type="Proteomes" id="UP000716446">
    <property type="component" value="Unassembled WGS sequence"/>
</dbReference>
<evidence type="ECO:0008006" key="3">
    <source>
        <dbReference type="Google" id="ProtNLM"/>
    </source>
</evidence>
<dbReference type="Gene3D" id="3.20.20.100">
    <property type="entry name" value="NADP-dependent oxidoreductase domain"/>
    <property type="match status" value="1"/>
</dbReference>
<name>A0A9N8PCW2_9PEZI</name>
<dbReference type="AlphaFoldDB" id="A0A9N8PCW2"/>
<reference evidence="1" key="1">
    <citation type="submission" date="2020-06" db="EMBL/GenBank/DDBJ databases">
        <authorList>
            <person name="Onetto C."/>
        </authorList>
    </citation>
    <scope>NUCLEOTIDE SEQUENCE</scope>
</reference>
<evidence type="ECO:0000313" key="2">
    <source>
        <dbReference type="Proteomes" id="UP000716446"/>
    </source>
</evidence>
<protein>
    <recommendedName>
        <fullName evidence="3">NADP-dependent oxidoreductase domain-containing protein</fullName>
    </recommendedName>
</protein>
<organism evidence="1 2">
    <name type="scientific">Aureobasidium vineae</name>
    <dbReference type="NCBI Taxonomy" id="2773715"/>
    <lineage>
        <taxon>Eukaryota</taxon>
        <taxon>Fungi</taxon>
        <taxon>Dikarya</taxon>
        <taxon>Ascomycota</taxon>
        <taxon>Pezizomycotina</taxon>
        <taxon>Dothideomycetes</taxon>
        <taxon>Dothideomycetidae</taxon>
        <taxon>Dothideales</taxon>
        <taxon>Saccotheciaceae</taxon>
        <taxon>Aureobasidium</taxon>
    </lineage>
</organism>
<dbReference type="EMBL" id="CAIJEN010000009">
    <property type="protein sequence ID" value="CAD0090665.1"/>
    <property type="molecule type" value="Genomic_DNA"/>
</dbReference>
<keyword evidence="2" id="KW-1185">Reference proteome</keyword>
<dbReference type="SUPFAM" id="SSF51430">
    <property type="entry name" value="NAD(P)-linked oxidoreductase"/>
    <property type="match status" value="1"/>
</dbReference>
<gene>
    <name evidence="1" type="ORF">AWRI4619_LOCUS6421</name>
</gene>
<accession>A0A9N8PCW2</accession>